<proteinExistence type="predicted"/>
<accession>A0A1H4NYJ1</accession>
<dbReference type="EMBL" id="FNTH01000001">
    <property type="protein sequence ID" value="SEC00233.1"/>
    <property type="molecule type" value="Genomic_DNA"/>
</dbReference>
<protein>
    <submittedName>
        <fullName evidence="2">Uncharacterized protein</fullName>
    </submittedName>
</protein>
<dbReference type="Proteomes" id="UP000198992">
    <property type="component" value="Unassembled WGS sequence"/>
</dbReference>
<reference evidence="2 3" key="1">
    <citation type="submission" date="2016-10" db="EMBL/GenBank/DDBJ databases">
        <authorList>
            <person name="de Groot N.N."/>
        </authorList>
    </citation>
    <scope>NUCLEOTIDE SEQUENCE [LARGE SCALE GENOMIC DNA]</scope>
    <source>
        <strain evidence="2 3">MT12</strain>
    </source>
</reference>
<evidence type="ECO:0000313" key="2">
    <source>
        <dbReference type="EMBL" id="SEC00233.1"/>
    </source>
</evidence>
<dbReference type="AlphaFoldDB" id="A0A1H4NYJ1"/>
<sequence>MNLLQTILRQLHLIDPFDHDEIEKASAENALHDHNVTMRRLDAADRNIGEAQGKLRDSIEYSRTSSVRQSDPIAQLVHDMRSSGQPHRN</sequence>
<dbReference type="OrthoDB" id="8246585at2"/>
<evidence type="ECO:0000256" key="1">
    <source>
        <dbReference type="SAM" id="MobiDB-lite"/>
    </source>
</evidence>
<feature type="region of interest" description="Disordered" evidence="1">
    <location>
        <begin position="55"/>
        <end position="89"/>
    </location>
</feature>
<gene>
    <name evidence="2" type="ORF">SAMN05444164_0769</name>
</gene>
<organism evidence="2 3">
    <name type="scientific">Bradyrhizobium erythrophlei</name>
    <dbReference type="NCBI Taxonomy" id="1437360"/>
    <lineage>
        <taxon>Bacteria</taxon>
        <taxon>Pseudomonadati</taxon>
        <taxon>Pseudomonadota</taxon>
        <taxon>Alphaproteobacteria</taxon>
        <taxon>Hyphomicrobiales</taxon>
        <taxon>Nitrobacteraceae</taxon>
        <taxon>Bradyrhizobium</taxon>
    </lineage>
</organism>
<name>A0A1H4NYJ1_9BRAD</name>
<evidence type="ECO:0000313" key="3">
    <source>
        <dbReference type="Proteomes" id="UP000198992"/>
    </source>
</evidence>
<dbReference type="RefSeq" id="WP_092114375.1">
    <property type="nucleotide sequence ID" value="NZ_FNTH01000001.1"/>
</dbReference>